<dbReference type="Gene3D" id="3.40.50.150">
    <property type="entry name" value="Vaccinia Virus protein VP39"/>
    <property type="match status" value="1"/>
</dbReference>
<evidence type="ECO:0000256" key="1">
    <source>
        <dbReference type="ARBA" id="ARBA00022603"/>
    </source>
</evidence>
<dbReference type="SUPFAM" id="SSF53335">
    <property type="entry name" value="S-adenosyl-L-methionine-dependent methyltransferases"/>
    <property type="match status" value="1"/>
</dbReference>
<organism evidence="5 6">
    <name type="scientific">Actinospica durhamensis</name>
    <dbReference type="NCBI Taxonomy" id="1508375"/>
    <lineage>
        <taxon>Bacteria</taxon>
        <taxon>Bacillati</taxon>
        <taxon>Actinomycetota</taxon>
        <taxon>Actinomycetes</taxon>
        <taxon>Catenulisporales</taxon>
        <taxon>Actinospicaceae</taxon>
        <taxon>Actinospica</taxon>
    </lineage>
</organism>
<dbReference type="InterPro" id="IPR029063">
    <property type="entry name" value="SAM-dependent_MTases_sf"/>
</dbReference>
<dbReference type="PANTHER" id="PTHR43464:SF19">
    <property type="entry name" value="UBIQUINONE BIOSYNTHESIS O-METHYLTRANSFERASE, MITOCHONDRIAL"/>
    <property type="match status" value="1"/>
</dbReference>
<evidence type="ECO:0000256" key="2">
    <source>
        <dbReference type="ARBA" id="ARBA00022679"/>
    </source>
</evidence>
<evidence type="ECO:0000256" key="3">
    <source>
        <dbReference type="ARBA" id="ARBA00022691"/>
    </source>
</evidence>
<keyword evidence="3" id="KW-0949">S-adenosyl-L-methionine</keyword>
<comment type="caution">
    <text evidence="5">The sequence shown here is derived from an EMBL/GenBank/DDBJ whole genome shotgun (WGS) entry which is preliminary data.</text>
</comment>
<dbReference type="Pfam" id="PF08241">
    <property type="entry name" value="Methyltransf_11"/>
    <property type="match status" value="1"/>
</dbReference>
<accession>A0A941IUH8</accession>
<dbReference type="CDD" id="cd02440">
    <property type="entry name" value="AdoMet_MTases"/>
    <property type="match status" value="1"/>
</dbReference>
<keyword evidence="6" id="KW-1185">Reference proteome</keyword>
<gene>
    <name evidence="5" type="ORF">KDL01_29785</name>
</gene>
<dbReference type="Proteomes" id="UP000675781">
    <property type="component" value="Unassembled WGS sequence"/>
</dbReference>
<feature type="domain" description="Methyltransferase type 11" evidence="4">
    <location>
        <begin position="72"/>
        <end position="164"/>
    </location>
</feature>
<keyword evidence="1 5" id="KW-0489">Methyltransferase</keyword>
<dbReference type="RefSeq" id="WP_212531975.1">
    <property type="nucleotide sequence ID" value="NZ_JAGSOG010000209.1"/>
</dbReference>
<sequence>METTQTTQPAQSTDAETSAAAGFSLHARIEEFYTARYDEVDRLSRDAVGRLEGERTREILTRFLPAAPARVLDVGGGPGVYAAWLAGLGYRVTVVEPVARHREQAAAHGTFAVEDGDARALAQADASADAVLLLGPLYHLVDPADRARALAEARRVVRPGGLIAAAFITRPAPLVDLCAQLRVNDDDVYERLRRLEETGVNDEETGFTVAHFHREAEILADFAAAGLPRPRLLGIEGPLLPLLASRLVEDRPEYVEAALRAARLAEEHPELLSISGHVLAVAQTVPHGAPDGR</sequence>
<reference evidence="5" key="1">
    <citation type="submission" date="2021-04" db="EMBL/GenBank/DDBJ databases">
        <title>Genome based classification of Actinospica acidithermotolerans sp. nov., an actinobacterium isolated from an Indonesian hot spring.</title>
        <authorList>
            <person name="Kusuma A.B."/>
            <person name="Putra K.E."/>
            <person name="Nafisah S."/>
            <person name="Loh J."/>
            <person name="Nouioui I."/>
            <person name="Goodfellow M."/>
        </authorList>
    </citation>
    <scope>NUCLEOTIDE SEQUENCE</scope>
    <source>
        <strain evidence="5">CSCA 57</strain>
    </source>
</reference>
<evidence type="ECO:0000313" key="5">
    <source>
        <dbReference type="EMBL" id="MBR7837508.1"/>
    </source>
</evidence>
<evidence type="ECO:0000259" key="4">
    <source>
        <dbReference type="Pfam" id="PF08241"/>
    </source>
</evidence>
<dbReference type="GO" id="GO:0008757">
    <property type="term" value="F:S-adenosylmethionine-dependent methyltransferase activity"/>
    <property type="evidence" value="ECO:0007669"/>
    <property type="project" value="InterPro"/>
</dbReference>
<dbReference type="InterPro" id="IPR013216">
    <property type="entry name" value="Methyltransf_11"/>
</dbReference>
<protein>
    <submittedName>
        <fullName evidence="5">Class I SAM-dependent methyltransferase</fullName>
    </submittedName>
</protein>
<name>A0A941IUH8_9ACTN</name>
<keyword evidence="2" id="KW-0808">Transferase</keyword>
<dbReference type="GO" id="GO:0032259">
    <property type="term" value="P:methylation"/>
    <property type="evidence" value="ECO:0007669"/>
    <property type="project" value="UniProtKB-KW"/>
</dbReference>
<evidence type="ECO:0000313" key="6">
    <source>
        <dbReference type="Proteomes" id="UP000675781"/>
    </source>
</evidence>
<dbReference type="AlphaFoldDB" id="A0A941IUH8"/>
<proteinExistence type="predicted"/>
<dbReference type="EMBL" id="JAGSOG010000209">
    <property type="protein sequence ID" value="MBR7837508.1"/>
    <property type="molecule type" value="Genomic_DNA"/>
</dbReference>
<dbReference type="PANTHER" id="PTHR43464">
    <property type="entry name" value="METHYLTRANSFERASE"/>
    <property type="match status" value="1"/>
</dbReference>